<keyword evidence="3" id="KW-0804">Transcription</keyword>
<dbReference type="SUPFAM" id="SSF46689">
    <property type="entry name" value="Homeodomain-like"/>
    <property type="match status" value="1"/>
</dbReference>
<dbReference type="SUPFAM" id="SSF48498">
    <property type="entry name" value="Tetracyclin repressor-like, C-terminal domain"/>
    <property type="match status" value="1"/>
</dbReference>
<dbReference type="InterPro" id="IPR009057">
    <property type="entry name" value="Homeodomain-like_sf"/>
</dbReference>
<dbReference type="InterPro" id="IPR050109">
    <property type="entry name" value="HTH-type_TetR-like_transc_reg"/>
</dbReference>
<dbReference type="InterPro" id="IPR001647">
    <property type="entry name" value="HTH_TetR"/>
</dbReference>
<evidence type="ECO:0000313" key="6">
    <source>
        <dbReference type="EMBL" id="GIM93523.1"/>
    </source>
</evidence>
<dbReference type="InterPro" id="IPR004111">
    <property type="entry name" value="Repressor_TetR_C"/>
</dbReference>
<protein>
    <submittedName>
        <fullName evidence="6">TetR family transcriptional regulator</fullName>
    </submittedName>
</protein>
<keyword evidence="7" id="KW-1185">Reference proteome</keyword>
<dbReference type="GO" id="GO:0045892">
    <property type="term" value="P:negative regulation of DNA-templated transcription"/>
    <property type="evidence" value="ECO:0007669"/>
    <property type="project" value="InterPro"/>
</dbReference>
<keyword evidence="1" id="KW-0805">Transcription regulation</keyword>
<dbReference type="PANTHER" id="PTHR30055">
    <property type="entry name" value="HTH-TYPE TRANSCRIPTIONAL REGULATOR RUTR"/>
    <property type="match status" value="1"/>
</dbReference>
<dbReference type="GO" id="GO:0003700">
    <property type="term" value="F:DNA-binding transcription factor activity"/>
    <property type="evidence" value="ECO:0007669"/>
    <property type="project" value="TreeGrafter"/>
</dbReference>
<dbReference type="PROSITE" id="PS50977">
    <property type="entry name" value="HTH_TETR_2"/>
    <property type="match status" value="1"/>
</dbReference>
<evidence type="ECO:0000256" key="1">
    <source>
        <dbReference type="ARBA" id="ARBA00023015"/>
    </source>
</evidence>
<dbReference type="GO" id="GO:0000976">
    <property type="term" value="F:transcription cis-regulatory region binding"/>
    <property type="evidence" value="ECO:0007669"/>
    <property type="project" value="TreeGrafter"/>
</dbReference>
<comment type="caution">
    <text evidence="6">The sequence shown here is derived from an EMBL/GenBank/DDBJ whole genome shotgun (WGS) entry which is preliminary data.</text>
</comment>
<keyword evidence="2 4" id="KW-0238">DNA-binding</keyword>
<dbReference type="Gene3D" id="1.10.357.10">
    <property type="entry name" value="Tetracycline Repressor, domain 2"/>
    <property type="match status" value="1"/>
</dbReference>
<gene>
    <name evidence="6" type="ORF">Ato02nite_053160</name>
</gene>
<feature type="domain" description="HTH tetR-type" evidence="5">
    <location>
        <begin position="6"/>
        <end position="66"/>
    </location>
</feature>
<evidence type="ECO:0000313" key="7">
    <source>
        <dbReference type="Proteomes" id="UP000677082"/>
    </source>
</evidence>
<sequence length="206" mass="22315">MPRPRSLQPDRLAAAAVAIIDRDGLAGLTMRSAAAELGMSTMALYRYVADRDELELLVCEWVLRDLDTTVPDDPVWTEKIKTLCHRVRASLAAHQRVVPLLIANRQRCRAVLRWTETVLTVLTQAGFDDADRVVALRGLVAYLNGALLQESLGSLGGPGTLVMAALPAADFPLLRDTARRAVTVSLDDEFDGGLAIVLRGLAAMVS</sequence>
<dbReference type="InterPro" id="IPR036271">
    <property type="entry name" value="Tet_transcr_reg_TetR-rel_C_sf"/>
</dbReference>
<evidence type="ECO:0000259" key="5">
    <source>
        <dbReference type="PROSITE" id="PS50977"/>
    </source>
</evidence>
<dbReference type="RefSeq" id="WP_246607435.1">
    <property type="nucleotide sequence ID" value="NZ_BOQN01000067.1"/>
</dbReference>
<accession>A0A919TDN9</accession>
<feature type="DNA-binding region" description="H-T-H motif" evidence="4">
    <location>
        <begin position="29"/>
        <end position="48"/>
    </location>
</feature>
<proteinExistence type="predicted"/>
<dbReference type="Gene3D" id="1.10.10.60">
    <property type="entry name" value="Homeodomain-like"/>
    <property type="match status" value="1"/>
</dbReference>
<reference evidence="6 7" key="1">
    <citation type="submission" date="2021-03" db="EMBL/GenBank/DDBJ databases">
        <title>Whole genome shotgun sequence of Actinoplanes toevensis NBRC 105298.</title>
        <authorList>
            <person name="Komaki H."/>
            <person name="Tamura T."/>
        </authorList>
    </citation>
    <scope>NUCLEOTIDE SEQUENCE [LARGE SCALE GENOMIC DNA]</scope>
    <source>
        <strain evidence="6 7">NBRC 105298</strain>
    </source>
</reference>
<organism evidence="6 7">
    <name type="scientific">Paractinoplanes toevensis</name>
    <dbReference type="NCBI Taxonomy" id="571911"/>
    <lineage>
        <taxon>Bacteria</taxon>
        <taxon>Bacillati</taxon>
        <taxon>Actinomycetota</taxon>
        <taxon>Actinomycetes</taxon>
        <taxon>Micromonosporales</taxon>
        <taxon>Micromonosporaceae</taxon>
        <taxon>Paractinoplanes</taxon>
    </lineage>
</organism>
<evidence type="ECO:0000256" key="3">
    <source>
        <dbReference type="ARBA" id="ARBA00023163"/>
    </source>
</evidence>
<evidence type="ECO:0000256" key="2">
    <source>
        <dbReference type="ARBA" id="ARBA00023125"/>
    </source>
</evidence>
<name>A0A919TDN9_9ACTN</name>
<dbReference type="EMBL" id="BOQN01000067">
    <property type="protein sequence ID" value="GIM93523.1"/>
    <property type="molecule type" value="Genomic_DNA"/>
</dbReference>
<dbReference type="Proteomes" id="UP000677082">
    <property type="component" value="Unassembled WGS sequence"/>
</dbReference>
<dbReference type="PANTHER" id="PTHR30055:SF151">
    <property type="entry name" value="TRANSCRIPTIONAL REGULATORY PROTEIN"/>
    <property type="match status" value="1"/>
</dbReference>
<evidence type="ECO:0000256" key="4">
    <source>
        <dbReference type="PROSITE-ProRule" id="PRU00335"/>
    </source>
</evidence>
<dbReference type="AlphaFoldDB" id="A0A919TDN9"/>
<dbReference type="Pfam" id="PF02909">
    <property type="entry name" value="TetR_C_1"/>
    <property type="match status" value="1"/>
</dbReference>